<comment type="caution">
    <text evidence="1">The sequence shown here is derived from an EMBL/GenBank/DDBJ whole genome shotgun (WGS) entry which is preliminary data.</text>
</comment>
<sequence length="221" mass="24656">MDYLYRDSNTQDSFTSFDHIVQTYARHLCLEAELEELQNTLHTACRNHVKIGTTLRVLLDTLAAREWLEPILDPGKFTPMYITETLEPGVPAPFPILRPHTPEPVSPSNSSDEIVYPPRSNAPSSPPSRHTVKRKKAVIFTAPLSHQGSGTAADPFTFPDTPTRVDTPDPQCARPAGMFIPNIFLQTCIENGESGWDNSWDGDVDWDDTAYGNVTGERMDD</sequence>
<dbReference type="EMBL" id="MU269236">
    <property type="protein sequence ID" value="KAH7903084.1"/>
    <property type="molecule type" value="Genomic_DNA"/>
</dbReference>
<organism evidence="1 2">
    <name type="scientific">Hygrophoropsis aurantiaca</name>
    <dbReference type="NCBI Taxonomy" id="72124"/>
    <lineage>
        <taxon>Eukaryota</taxon>
        <taxon>Fungi</taxon>
        <taxon>Dikarya</taxon>
        <taxon>Basidiomycota</taxon>
        <taxon>Agaricomycotina</taxon>
        <taxon>Agaricomycetes</taxon>
        <taxon>Agaricomycetidae</taxon>
        <taxon>Boletales</taxon>
        <taxon>Coniophorineae</taxon>
        <taxon>Hygrophoropsidaceae</taxon>
        <taxon>Hygrophoropsis</taxon>
    </lineage>
</organism>
<evidence type="ECO:0000313" key="2">
    <source>
        <dbReference type="Proteomes" id="UP000790377"/>
    </source>
</evidence>
<protein>
    <submittedName>
        <fullName evidence="1">Uncharacterized protein</fullName>
    </submittedName>
</protein>
<keyword evidence="2" id="KW-1185">Reference proteome</keyword>
<reference evidence="1" key="1">
    <citation type="journal article" date="2021" name="New Phytol.">
        <title>Evolutionary innovations through gain and loss of genes in the ectomycorrhizal Boletales.</title>
        <authorList>
            <person name="Wu G."/>
            <person name="Miyauchi S."/>
            <person name="Morin E."/>
            <person name="Kuo A."/>
            <person name="Drula E."/>
            <person name="Varga T."/>
            <person name="Kohler A."/>
            <person name="Feng B."/>
            <person name="Cao Y."/>
            <person name="Lipzen A."/>
            <person name="Daum C."/>
            <person name="Hundley H."/>
            <person name="Pangilinan J."/>
            <person name="Johnson J."/>
            <person name="Barry K."/>
            <person name="LaButti K."/>
            <person name="Ng V."/>
            <person name="Ahrendt S."/>
            <person name="Min B."/>
            <person name="Choi I.G."/>
            <person name="Park H."/>
            <person name="Plett J.M."/>
            <person name="Magnuson J."/>
            <person name="Spatafora J.W."/>
            <person name="Nagy L.G."/>
            <person name="Henrissat B."/>
            <person name="Grigoriev I.V."/>
            <person name="Yang Z.L."/>
            <person name="Xu J."/>
            <person name="Martin F.M."/>
        </authorList>
    </citation>
    <scope>NUCLEOTIDE SEQUENCE</scope>
    <source>
        <strain evidence="1">ATCC 28755</strain>
    </source>
</reference>
<proteinExistence type="predicted"/>
<evidence type="ECO:0000313" key="1">
    <source>
        <dbReference type="EMBL" id="KAH7903084.1"/>
    </source>
</evidence>
<name>A0ACB7ZPK6_9AGAM</name>
<gene>
    <name evidence="1" type="ORF">BJ138DRAFT_1120751</name>
</gene>
<accession>A0ACB7ZPK6</accession>
<dbReference type="Proteomes" id="UP000790377">
    <property type="component" value="Unassembled WGS sequence"/>
</dbReference>